<comment type="catalytic activity">
    <reaction evidence="1">
        <text>S-ubiquitinyl-[E2 ubiquitin-conjugating enzyme]-L-cysteine + [acceptor protein]-L-lysine = [E2 ubiquitin-conjugating enzyme]-L-cysteine + N(6)-ubiquitinyl-[acceptor protein]-L-lysine.</text>
        <dbReference type="EC" id="2.3.2.27"/>
    </reaction>
</comment>
<keyword evidence="10" id="KW-1185">Reference proteome</keyword>
<evidence type="ECO:0000256" key="5">
    <source>
        <dbReference type="ARBA" id="ARBA00022679"/>
    </source>
</evidence>
<proteinExistence type="predicted"/>
<evidence type="ECO:0000256" key="1">
    <source>
        <dbReference type="ARBA" id="ARBA00000900"/>
    </source>
</evidence>
<sequence length="391" mass="43705">MHTQQCFTEFSVSDIHTATDEYDPSLKIEEGTYGIIYRGFLNHTQVAIKVLHPNISQGIAGFQREVDILSKLRHPNVVTLIGACPDILALIYEYLPNGSLEDRLSCNDDTPPLSWKTRIHIATDLCCVLLFIHSNRDHSIVHGNLRPGNILLDANYVCKLSEIGVWDELSLETSSMTNSTSPYLDPQFCTTGRLAPSADIYSFGIVLLQLLTGRPPENIAEEVQDAIASDNLSSLLDPTAGRWPYQEAQRLSFLALRCCDVNRSRRPDLETEILEVLEAIRVSCAASPSFNPVSEENQEPPHYFAASPSFDPVSEENQAPPDYFLCPISQEIMSDPHMAADGYTYEAETLRTWLRTGHDTSPMTNNTLANHTLIPNHALRSAIQEWTQQHP</sequence>
<keyword evidence="6" id="KW-0833">Ubl conjugation pathway</keyword>
<feature type="domain" description="Protein kinase" evidence="7">
    <location>
        <begin position="22"/>
        <end position="280"/>
    </location>
</feature>
<dbReference type="Pfam" id="PF04564">
    <property type="entry name" value="U-box"/>
    <property type="match status" value="1"/>
</dbReference>
<dbReference type="AlphaFoldDB" id="A0AAV5HSF7"/>
<organism evidence="9 10">
    <name type="scientific">Rubroshorea leprosula</name>
    <dbReference type="NCBI Taxonomy" id="152421"/>
    <lineage>
        <taxon>Eukaryota</taxon>
        <taxon>Viridiplantae</taxon>
        <taxon>Streptophyta</taxon>
        <taxon>Embryophyta</taxon>
        <taxon>Tracheophyta</taxon>
        <taxon>Spermatophyta</taxon>
        <taxon>Magnoliopsida</taxon>
        <taxon>eudicotyledons</taxon>
        <taxon>Gunneridae</taxon>
        <taxon>Pentapetalae</taxon>
        <taxon>rosids</taxon>
        <taxon>malvids</taxon>
        <taxon>Malvales</taxon>
        <taxon>Dipterocarpaceae</taxon>
        <taxon>Rubroshorea</taxon>
    </lineage>
</organism>
<dbReference type="Gene3D" id="1.10.510.10">
    <property type="entry name" value="Transferase(Phosphotransferase) domain 1"/>
    <property type="match status" value="1"/>
</dbReference>
<comment type="caution">
    <text evidence="9">The sequence shown here is derived from an EMBL/GenBank/DDBJ whole genome shotgun (WGS) entry which is preliminary data.</text>
</comment>
<dbReference type="Gene3D" id="3.30.200.20">
    <property type="entry name" value="Phosphorylase Kinase, domain 1"/>
    <property type="match status" value="1"/>
</dbReference>
<dbReference type="InterPro" id="IPR000719">
    <property type="entry name" value="Prot_kinase_dom"/>
</dbReference>
<evidence type="ECO:0000313" key="10">
    <source>
        <dbReference type="Proteomes" id="UP001054252"/>
    </source>
</evidence>
<evidence type="ECO:0000313" key="9">
    <source>
        <dbReference type="EMBL" id="GKU88104.1"/>
    </source>
</evidence>
<comment type="function">
    <text evidence="2">Functions as an E3 ubiquitin ligase.</text>
</comment>
<dbReference type="PROSITE" id="PS50011">
    <property type="entry name" value="PROTEIN_KINASE_DOM"/>
    <property type="match status" value="1"/>
</dbReference>
<protein>
    <recommendedName>
        <fullName evidence="4">RING-type E3 ubiquitin transferase</fullName>
        <ecNumber evidence="4">2.3.2.27</ecNumber>
    </recommendedName>
</protein>
<dbReference type="SUPFAM" id="SSF56112">
    <property type="entry name" value="Protein kinase-like (PK-like)"/>
    <property type="match status" value="1"/>
</dbReference>
<dbReference type="InterPro" id="IPR003613">
    <property type="entry name" value="Ubox_domain"/>
</dbReference>
<evidence type="ECO:0000256" key="2">
    <source>
        <dbReference type="ARBA" id="ARBA00003861"/>
    </source>
</evidence>
<evidence type="ECO:0000259" key="8">
    <source>
        <dbReference type="PROSITE" id="PS51698"/>
    </source>
</evidence>
<feature type="domain" description="U-box" evidence="8">
    <location>
        <begin position="319"/>
        <end position="391"/>
    </location>
</feature>
<dbReference type="GO" id="GO:0005524">
    <property type="term" value="F:ATP binding"/>
    <property type="evidence" value="ECO:0007669"/>
    <property type="project" value="InterPro"/>
</dbReference>
<dbReference type="GO" id="GO:0016567">
    <property type="term" value="P:protein ubiquitination"/>
    <property type="evidence" value="ECO:0007669"/>
    <property type="project" value="InterPro"/>
</dbReference>
<dbReference type="PANTHER" id="PTHR45647">
    <property type="entry name" value="OS02G0152300 PROTEIN"/>
    <property type="match status" value="1"/>
</dbReference>
<dbReference type="Proteomes" id="UP001054252">
    <property type="component" value="Unassembled WGS sequence"/>
</dbReference>
<dbReference type="SUPFAM" id="SSF57850">
    <property type="entry name" value="RING/U-box"/>
    <property type="match status" value="1"/>
</dbReference>
<dbReference type="SMART" id="SM00504">
    <property type="entry name" value="Ubox"/>
    <property type="match status" value="1"/>
</dbReference>
<comment type="pathway">
    <text evidence="3">Protein modification; protein ubiquitination.</text>
</comment>
<reference evidence="9 10" key="1">
    <citation type="journal article" date="2021" name="Commun. Biol.">
        <title>The genome of Shorea leprosula (Dipterocarpaceae) highlights the ecological relevance of drought in aseasonal tropical rainforests.</title>
        <authorList>
            <person name="Ng K.K.S."/>
            <person name="Kobayashi M.J."/>
            <person name="Fawcett J.A."/>
            <person name="Hatakeyama M."/>
            <person name="Paape T."/>
            <person name="Ng C.H."/>
            <person name="Ang C.C."/>
            <person name="Tnah L.H."/>
            <person name="Lee C.T."/>
            <person name="Nishiyama T."/>
            <person name="Sese J."/>
            <person name="O'Brien M.J."/>
            <person name="Copetti D."/>
            <person name="Mohd Noor M.I."/>
            <person name="Ong R.C."/>
            <person name="Putra M."/>
            <person name="Sireger I.Z."/>
            <person name="Indrioko S."/>
            <person name="Kosugi Y."/>
            <person name="Izuno A."/>
            <person name="Isagi Y."/>
            <person name="Lee S.L."/>
            <person name="Shimizu K.K."/>
        </authorList>
    </citation>
    <scope>NUCLEOTIDE SEQUENCE [LARGE SCALE GENOMIC DNA]</scope>
    <source>
        <strain evidence="9">214</strain>
    </source>
</reference>
<gene>
    <name evidence="9" type="ORF">SLEP1_g2405</name>
</gene>
<keyword evidence="5" id="KW-0808">Transferase</keyword>
<dbReference type="GO" id="GO:0061630">
    <property type="term" value="F:ubiquitin protein ligase activity"/>
    <property type="evidence" value="ECO:0007669"/>
    <property type="project" value="UniProtKB-EC"/>
</dbReference>
<dbReference type="PANTHER" id="PTHR45647:SF100">
    <property type="entry name" value="U-BOX DOMAIN-CONTAINING PROTEIN 33"/>
    <property type="match status" value="1"/>
</dbReference>
<name>A0AAV5HSF7_9ROSI</name>
<dbReference type="Gene3D" id="3.30.40.10">
    <property type="entry name" value="Zinc/RING finger domain, C3HC4 (zinc finger)"/>
    <property type="match status" value="1"/>
</dbReference>
<dbReference type="InterPro" id="IPR011009">
    <property type="entry name" value="Kinase-like_dom_sf"/>
</dbReference>
<evidence type="ECO:0000256" key="4">
    <source>
        <dbReference type="ARBA" id="ARBA00012483"/>
    </source>
</evidence>
<dbReference type="InterPro" id="IPR001245">
    <property type="entry name" value="Ser-Thr/Tyr_kinase_cat_dom"/>
</dbReference>
<dbReference type="CDD" id="cd16655">
    <property type="entry name" value="RING-Ubox_WDSUB1-like"/>
    <property type="match status" value="1"/>
</dbReference>
<accession>A0AAV5HSF7</accession>
<dbReference type="InterPro" id="IPR013083">
    <property type="entry name" value="Znf_RING/FYVE/PHD"/>
</dbReference>
<evidence type="ECO:0000256" key="3">
    <source>
        <dbReference type="ARBA" id="ARBA00004906"/>
    </source>
</evidence>
<evidence type="ECO:0000256" key="6">
    <source>
        <dbReference type="ARBA" id="ARBA00022786"/>
    </source>
</evidence>
<dbReference type="InterPro" id="IPR051348">
    <property type="entry name" value="U-box_ubiquitin_ligases"/>
</dbReference>
<dbReference type="GO" id="GO:0004672">
    <property type="term" value="F:protein kinase activity"/>
    <property type="evidence" value="ECO:0007669"/>
    <property type="project" value="InterPro"/>
</dbReference>
<evidence type="ECO:0000259" key="7">
    <source>
        <dbReference type="PROSITE" id="PS50011"/>
    </source>
</evidence>
<dbReference type="EC" id="2.3.2.27" evidence="4"/>
<dbReference type="PROSITE" id="PS51698">
    <property type="entry name" value="U_BOX"/>
    <property type="match status" value="1"/>
</dbReference>
<dbReference type="EMBL" id="BPVZ01000002">
    <property type="protein sequence ID" value="GKU88104.1"/>
    <property type="molecule type" value="Genomic_DNA"/>
</dbReference>
<dbReference type="Pfam" id="PF07714">
    <property type="entry name" value="PK_Tyr_Ser-Thr"/>
    <property type="match status" value="1"/>
</dbReference>